<name>A0ABN8Q8F8_9CNID</name>
<protein>
    <submittedName>
        <fullName evidence="1">Uncharacterized protein</fullName>
    </submittedName>
</protein>
<gene>
    <name evidence="1" type="ORF">PLOB_00001937</name>
</gene>
<accession>A0ABN8Q8F8</accession>
<comment type="caution">
    <text evidence="1">The sequence shown here is derived from an EMBL/GenBank/DDBJ whole genome shotgun (WGS) entry which is preliminary data.</text>
</comment>
<evidence type="ECO:0000313" key="2">
    <source>
        <dbReference type="Proteomes" id="UP001159405"/>
    </source>
</evidence>
<sequence length="79" mass="8669">MVEIVCVSVGSFPVSTSGQTVFLERLVPVVFIRFAFSSSRTARVLSSRLIGPIWGLLFGFVASESTFQYAAVEFPESIF</sequence>
<reference evidence="1 2" key="1">
    <citation type="submission" date="2022-05" db="EMBL/GenBank/DDBJ databases">
        <authorList>
            <consortium name="Genoscope - CEA"/>
            <person name="William W."/>
        </authorList>
    </citation>
    <scope>NUCLEOTIDE SEQUENCE [LARGE SCALE GENOMIC DNA]</scope>
</reference>
<keyword evidence="2" id="KW-1185">Reference proteome</keyword>
<evidence type="ECO:0000313" key="1">
    <source>
        <dbReference type="EMBL" id="CAH3156690.1"/>
    </source>
</evidence>
<dbReference type="Proteomes" id="UP001159405">
    <property type="component" value="Unassembled WGS sequence"/>
</dbReference>
<dbReference type="EMBL" id="CALNXK010000105">
    <property type="protein sequence ID" value="CAH3156690.1"/>
    <property type="molecule type" value="Genomic_DNA"/>
</dbReference>
<organism evidence="1 2">
    <name type="scientific">Porites lobata</name>
    <dbReference type="NCBI Taxonomy" id="104759"/>
    <lineage>
        <taxon>Eukaryota</taxon>
        <taxon>Metazoa</taxon>
        <taxon>Cnidaria</taxon>
        <taxon>Anthozoa</taxon>
        <taxon>Hexacorallia</taxon>
        <taxon>Scleractinia</taxon>
        <taxon>Fungiina</taxon>
        <taxon>Poritidae</taxon>
        <taxon>Porites</taxon>
    </lineage>
</organism>
<proteinExistence type="predicted"/>